<name>A0A3P8W838_CYNSE</name>
<dbReference type="Ensembl" id="ENSCSET00000020961.1">
    <property type="protein sequence ID" value="ENSCSEP00000020700.1"/>
    <property type="gene ID" value="ENSCSEG00000013209.1"/>
</dbReference>
<dbReference type="GO" id="GO:0035556">
    <property type="term" value="P:intracellular signal transduction"/>
    <property type="evidence" value="ECO:0007669"/>
    <property type="project" value="InterPro"/>
</dbReference>
<evidence type="ECO:0000259" key="6">
    <source>
        <dbReference type="PROSITE" id="PS50309"/>
    </source>
</evidence>
<evidence type="ECO:0000256" key="1">
    <source>
        <dbReference type="ARBA" id="ARBA00004316"/>
    </source>
</evidence>
<reference evidence="7" key="2">
    <citation type="submission" date="2025-08" db="UniProtKB">
        <authorList>
            <consortium name="Ensembl"/>
        </authorList>
    </citation>
    <scope>IDENTIFICATION</scope>
</reference>
<evidence type="ECO:0000256" key="5">
    <source>
        <dbReference type="ARBA" id="ARBA00023273"/>
    </source>
</evidence>
<keyword evidence="5" id="KW-0966">Cell projection</keyword>
<evidence type="ECO:0000313" key="8">
    <source>
        <dbReference type="Proteomes" id="UP000265120"/>
    </source>
</evidence>
<dbReference type="OMA" id="QFTGHRM"/>
<comment type="subcellular location">
    <subcellularLocation>
        <location evidence="1">Cell projection</location>
    </subcellularLocation>
    <subcellularLocation>
        <location evidence="2">Cytoplasm</location>
    </subcellularLocation>
</comment>
<dbReference type="PROSITE" id="PS50309">
    <property type="entry name" value="DC"/>
    <property type="match status" value="2"/>
</dbReference>
<proteinExistence type="predicted"/>
<dbReference type="GO" id="GO:0042461">
    <property type="term" value="P:photoreceptor cell development"/>
    <property type="evidence" value="ECO:0007669"/>
    <property type="project" value="TreeGrafter"/>
</dbReference>
<dbReference type="GO" id="GO:0005930">
    <property type="term" value="C:axoneme"/>
    <property type="evidence" value="ECO:0007669"/>
    <property type="project" value="TreeGrafter"/>
</dbReference>
<reference evidence="7" key="3">
    <citation type="submission" date="2025-09" db="UniProtKB">
        <authorList>
            <consortium name="Ensembl"/>
        </authorList>
    </citation>
    <scope>IDENTIFICATION</scope>
</reference>
<dbReference type="InterPro" id="IPR003533">
    <property type="entry name" value="Doublecortin_dom"/>
</dbReference>
<dbReference type="GeneTree" id="ENSGT00940000154242"/>
<dbReference type="InParanoid" id="A0A3P8W838"/>
<feature type="domain" description="Doublecortin" evidence="6">
    <location>
        <begin position="9"/>
        <end position="91"/>
    </location>
</feature>
<dbReference type="SMART" id="SM00537">
    <property type="entry name" value="DCX"/>
    <property type="match status" value="2"/>
</dbReference>
<dbReference type="Proteomes" id="UP000265120">
    <property type="component" value="Chromosome 20"/>
</dbReference>
<sequence>PQSDSSLSKRVCFYKSGDYKFSGHRMIINVRTFKTFDALVDTLSKKVPLPFGVRTITTPRGTHLVKNLDDLHDGGSYVCSDQRRVKPFNLSKLNWRQIPWNTTRPLSARAQKRLQFGQMIRRDGVDKRPTKVTDRAAVRTPKRLVVIKNNDPAVKHALVLHRKIAPTFEALLDHLSQILRFPVQKLYSTDGRRVDGLAALILCSGVVVAAGSELFKPGNFSVHRKGQMKMKATHVENVE</sequence>
<keyword evidence="4" id="KW-0677">Repeat</keyword>
<dbReference type="GO" id="GO:0060041">
    <property type="term" value="P:retina development in camera-type eye"/>
    <property type="evidence" value="ECO:0007669"/>
    <property type="project" value="TreeGrafter"/>
</dbReference>
<dbReference type="Gene3D" id="3.10.20.230">
    <property type="entry name" value="Doublecortin domain"/>
    <property type="match status" value="2"/>
</dbReference>
<keyword evidence="3" id="KW-0963">Cytoplasm</keyword>
<protein>
    <submittedName>
        <fullName evidence="7">RP1 axonemal microtubule associated</fullName>
    </submittedName>
</protein>
<dbReference type="FunFam" id="3.10.20.230:FF:000006">
    <property type="entry name" value="Oxygen-regulated protein 1"/>
    <property type="match status" value="1"/>
</dbReference>
<dbReference type="Pfam" id="PF03607">
    <property type="entry name" value="DCX"/>
    <property type="match status" value="2"/>
</dbReference>
<dbReference type="GO" id="GO:0035082">
    <property type="term" value="P:axoneme assembly"/>
    <property type="evidence" value="ECO:0007669"/>
    <property type="project" value="TreeGrafter"/>
</dbReference>
<dbReference type="SUPFAM" id="SSF89837">
    <property type="entry name" value="Doublecortin (DC)"/>
    <property type="match status" value="2"/>
</dbReference>
<accession>A0A3P8W838</accession>
<reference evidence="7 8" key="1">
    <citation type="journal article" date="2014" name="Nat. Genet.">
        <title>Whole-genome sequence of a flatfish provides insights into ZW sex chromosome evolution and adaptation to a benthic lifestyle.</title>
        <authorList>
            <person name="Chen S."/>
            <person name="Zhang G."/>
            <person name="Shao C."/>
            <person name="Huang Q."/>
            <person name="Liu G."/>
            <person name="Zhang P."/>
            <person name="Song W."/>
            <person name="An N."/>
            <person name="Chalopin D."/>
            <person name="Volff J.N."/>
            <person name="Hong Y."/>
            <person name="Li Q."/>
            <person name="Sha Z."/>
            <person name="Zhou H."/>
            <person name="Xie M."/>
            <person name="Yu Q."/>
            <person name="Liu Y."/>
            <person name="Xiang H."/>
            <person name="Wang N."/>
            <person name="Wu K."/>
            <person name="Yang C."/>
            <person name="Zhou Q."/>
            <person name="Liao X."/>
            <person name="Yang L."/>
            <person name="Hu Q."/>
            <person name="Zhang J."/>
            <person name="Meng L."/>
            <person name="Jin L."/>
            <person name="Tian Y."/>
            <person name="Lian J."/>
            <person name="Yang J."/>
            <person name="Miao G."/>
            <person name="Liu S."/>
            <person name="Liang Z."/>
            <person name="Yan F."/>
            <person name="Li Y."/>
            <person name="Sun B."/>
            <person name="Zhang H."/>
            <person name="Zhang J."/>
            <person name="Zhu Y."/>
            <person name="Du M."/>
            <person name="Zhao Y."/>
            <person name="Schartl M."/>
            <person name="Tang Q."/>
            <person name="Wang J."/>
        </authorList>
    </citation>
    <scope>NUCLEOTIDE SEQUENCE</scope>
</reference>
<dbReference type="PANTHER" id="PTHR23005">
    <property type="entry name" value="RETINITIS PIGMENTOSA 1 PROTEIN"/>
    <property type="match status" value="1"/>
</dbReference>
<dbReference type="GO" id="GO:0043005">
    <property type="term" value="C:neuron projection"/>
    <property type="evidence" value="ECO:0007669"/>
    <property type="project" value="UniProtKB-ARBA"/>
</dbReference>
<dbReference type="InterPro" id="IPR036572">
    <property type="entry name" value="Doublecortin_dom_sf"/>
</dbReference>
<evidence type="ECO:0000256" key="4">
    <source>
        <dbReference type="ARBA" id="ARBA00022737"/>
    </source>
</evidence>
<evidence type="ECO:0000256" key="2">
    <source>
        <dbReference type="ARBA" id="ARBA00004496"/>
    </source>
</evidence>
<dbReference type="STRING" id="244447.ENSCSEP00000020700"/>
<evidence type="ECO:0000256" key="3">
    <source>
        <dbReference type="ARBA" id="ARBA00022490"/>
    </source>
</evidence>
<dbReference type="PANTHER" id="PTHR23005:SF4">
    <property type="entry name" value="OXYGEN-REGULATED PROTEIN 1"/>
    <property type="match status" value="1"/>
</dbReference>
<organism evidence="7 8">
    <name type="scientific">Cynoglossus semilaevis</name>
    <name type="common">Tongue sole</name>
    <dbReference type="NCBI Taxonomy" id="244447"/>
    <lineage>
        <taxon>Eukaryota</taxon>
        <taxon>Metazoa</taxon>
        <taxon>Chordata</taxon>
        <taxon>Craniata</taxon>
        <taxon>Vertebrata</taxon>
        <taxon>Euteleostomi</taxon>
        <taxon>Actinopterygii</taxon>
        <taxon>Neopterygii</taxon>
        <taxon>Teleostei</taxon>
        <taxon>Neoteleostei</taxon>
        <taxon>Acanthomorphata</taxon>
        <taxon>Carangaria</taxon>
        <taxon>Pleuronectiformes</taxon>
        <taxon>Pleuronectoidei</taxon>
        <taxon>Cynoglossidae</taxon>
        <taxon>Cynoglossinae</taxon>
        <taxon>Cynoglossus</taxon>
    </lineage>
</organism>
<dbReference type="AlphaFoldDB" id="A0A3P8W838"/>
<feature type="domain" description="Doublecortin" evidence="6">
    <location>
        <begin position="142"/>
        <end position="221"/>
    </location>
</feature>
<evidence type="ECO:0000313" key="7">
    <source>
        <dbReference type="Ensembl" id="ENSCSEP00000020700.1"/>
    </source>
</evidence>
<keyword evidence="8" id="KW-1185">Reference proteome</keyword>